<dbReference type="EMBL" id="FXZI01000002">
    <property type="protein sequence ID" value="SMX75507.1"/>
    <property type="molecule type" value="Genomic_DNA"/>
</dbReference>
<dbReference type="AlphaFoldDB" id="A0A2A3X047"/>
<keyword evidence="3" id="KW-0238">DNA-binding</keyword>
<proteinExistence type="inferred from homology"/>
<evidence type="ECO:0000313" key="7">
    <source>
        <dbReference type="EMBL" id="SMX75507.1"/>
    </source>
</evidence>
<dbReference type="Pfam" id="PF03965">
    <property type="entry name" value="Penicillinase_R"/>
    <property type="match status" value="1"/>
</dbReference>
<evidence type="ECO:0000256" key="4">
    <source>
        <dbReference type="ARBA" id="ARBA00023163"/>
    </source>
</evidence>
<dbReference type="Proteomes" id="UP000218377">
    <property type="component" value="Unassembled WGS sequence"/>
</dbReference>
<organism evidence="5 9">
    <name type="scientific">Brevibacterium aurantiacum</name>
    <dbReference type="NCBI Taxonomy" id="273384"/>
    <lineage>
        <taxon>Bacteria</taxon>
        <taxon>Bacillati</taxon>
        <taxon>Actinomycetota</taxon>
        <taxon>Actinomycetes</taxon>
        <taxon>Micrococcales</taxon>
        <taxon>Brevibacteriaceae</taxon>
        <taxon>Brevibacterium</taxon>
    </lineage>
</organism>
<dbReference type="Gene3D" id="1.10.10.10">
    <property type="entry name" value="Winged helix-like DNA-binding domain superfamily/Winged helix DNA-binding domain"/>
    <property type="match status" value="1"/>
</dbReference>
<dbReference type="InterPro" id="IPR005650">
    <property type="entry name" value="BlaI_family"/>
</dbReference>
<dbReference type="InterPro" id="IPR036388">
    <property type="entry name" value="WH-like_DNA-bd_sf"/>
</dbReference>
<keyword evidence="4" id="KW-0804">Transcription</keyword>
<dbReference type="EMBL" id="NRGO01000004">
    <property type="protein sequence ID" value="PCC51269.1"/>
    <property type="molecule type" value="Genomic_DNA"/>
</dbReference>
<dbReference type="SUPFAM" id="SSF46785">
    <property type="entry name" value="Winged helix' DNA-binding domain"/>
    <property type="match status" value="1"/>
</dbReference>
<evidence type="ECO:0000313" key="5">
    <source>
        <dbReference type="EMBL" id="PCC17554.1"/>
    </source>
</evidence>
<evidence type="ECO:0000256" key="2">
    <source>
        <dbReference type="ARBA" id="ARBA00023015"/>
    </source>
</evidence>
<sequence length="129" mass="14252">MTSVSDSTEKSSPIRLGALEQQVMDLLWDEGPLTVRQIIEASDNVPAYTTIATVLTNLERKSLVRRERQGRSVLHLPIISREEHAATLMQKALVNGGDRAASILHFVEGIGAEDVELLRGYLNSKDERG</sequence>
<accession>A0A2A3X047</accession>
<reference evidence="8 9" key="1">
    <citation type="journal article" date="2017" name="Elife">
        <title>Extensive horizontal gene transfer in cheese-associated bacteria.</title>
        <authorList>
            <person name="Bonham K.S."/>
            <person name="Wolfe B.E."/>
            <person name="Dutton R.J."/>
        </authorList>
    </citation>
    <scope>NUCLEOTIDE SEQUENCE [LARGE SCALE GENOMIC DNA]</scope>
    <source>
        <strain evidence="6 8">900_6</strain>
        <strain evidence="5 9">JB5</strain>
    </source>
</reference>
<dbReference type="GO" id="GO:0003677">
    <property type="term" value="F:DNA binding"/>
    <property type="evidence" value="ECO:0007669"/>
    <property type="project" value="UniProtKB-KW"/>
</dbReference>
<dbReference type="Gene3D" id="6.10.140.850">
    <property type="match status" value="1"/>
</dbReference>
<dbReference type="InterPro" id="IPR036390">
    <property type="entry name" value="WH_DNA-bd_sf"/>
</dbReference>
<keyword evidence="2" id="KW-0805">Transcription regulation</keyword>
<evidence type="ECO:0000313" key="8">
    <source>
        <dbReference type="Proteomes" id="UP000217720"/>
    </source>
</evidence>
<dbReference type="EMBL" id="NRGX01000001">
    <property type="protein sequence ID" value="PCC17554.1"/>
    <property type="molecule type" value="Genomic_DNA"/>
</dbReference>
<name>A0A2A3X047_BREAU</name>
<dbReference type="Proteomes" id="UP000217720">
    <property type="component" value="Unassembled WGS sequence"/>
</dbReference>
<reference evidence="7 10" key="2">
    <citation type="submission" date="2017-03" db="EMBL/GenBank/DDBJ databases">
        <authorList>
            <person name="Afonso C.L."/>
            <person name="Miller P.J."/>
            <person name="Scott M.A."/>
            <person name="Spackman E."/>
            <person name="Goraichik I."/>
            <person name="Dimitrov K.M."/>
            <person name="Suarez D.L."/>
            <person name="Swayne D.E."/>
        </authorList>
    </citation>
    <scope>NUCLEOTIDE SEQUENCE [LARGE SCALE GENOMIC DNA]</scope>
    <source>
        <strain evidence="7">8</strain>
        <strain evidence="10">8(6)</strain>
    </source>
</reference>
<evidence type="ECO:0000313" key="10">
    <source>
        <dbReference type="Proteomes" id="UP000234300"/>
    </source>
</evidence>
<gene>
    <name evidence="7" type="ORF">BAURA86_00625</name>
    <name evidence="6" type="ORF">CIK62_01760</name>
    <name evidence="5" type="ORF">CIK79_04190</name>
</gene>
<dbReference type="RefSeq" id="WP_009884254.1">
    <property type="nucleotide sequence ID" value="NZ_AAGP01000029.1"/>
</dbReference>
<evidence type="ECO:0000256" key="1">
    <source>
        <dbReference type="ARBA" id="ARBA00011046"/>
    </source>
</evidence>
<evidence type="ECO:0000313" key="9">
    <source>
        <dbReference type="Proteomes" id="UP000218377"/>
    </source>
</evidence>
<accession>A0A2H1IJW8</accession>
<protein>
    <submittedName>
        <fullName evidence="5">MarR family transcriptional regulator</fullName>
    </submittedName>
    <submittedName>
        <fullName evidence="7">Predicted transcriptional regulator</fullName>
    </submittedName>
</protein>
<dbReference type="Proteomes" id="UP000234300">
    <property type="component" value="Unassembled WGS sequence"/>
</dbReference>
<evidence type="ECO:0000256" key="3">
    <source>
        <dbReference type="ARBA" id="ARBA00023125"/>
    </source>
</evidence>
<dbReference type="GO" id="GO:0045892">
    <property type="term" value="P:negative regulation of DNA-templated transcription"/>
    <property type="evidence" value="ECO:0007669"/>
    <property type="project" value="InterPro"/>
</dbReference>
<comment type="similarity">
    <text evidence="1">Belongs to the BlaI transcriptional regulatory family.</text>
</comment>
<evidence type="ECO:0000313" key="6">
    <source>
        <dbReference type="EMBL" id="PCC51269.1"/>
    </source>
</evidence>